<organism evidence="2 3">
    <name type="scientific">Funneliformis mosseae</name>
    <name type="common">Endomycorrhizal fungus</name>
    <name type="synonym">Glomus mosseae</name>
    <dbReference type="NCBI Taxonomy" id="27381"/>
    <lineage>
        <taxon>Eukaryota</taxon>
        <taxon>Fungi</taxon>
        <taxon>Fungi incertae sedis</taxon>
        <taxon>Mucoromycota</taxon>
        <taxon>Glomeromycotina</taxon>
        <taxon>Glomeromycetes</taxon>
        <taxon>Glomerales</taxon>
        <taxon>Glomeraceae</taxon>
        <taxon>Funneliformis</taxon>
    </lineage>
</organism>
<accession>A0A9N9BYS2</accession>
<evidence type="ECO:0000313" key="2">
    <source>
        <dbReference type="EMBL" id="CAG8585639.1"/>
    </source>
</evidence>
<gene>
    <name evidence="2" type="ORF">FMOSSE_LOCUS8175</name>
</gene>
<keyword evidence="3" id="KW-1185">Reference proteome</keyword>
<evidence type="ECO:0000256" key="1">
    <source>
        <dbReference type="SAM" id="MobiDB-lite"/>
    </source>
</evidence>
<comment type="caution">
    <text evidence="2">The sequence shown here is derived from an EMBL/GenBank/DDBJ whole genome shotgun (WGS) entry which is preliminary data.</text>
</comment>
<proteinExistence type="predicted"/>
<reference evidence="2" key="1">
    <citation type="submission" date="2021-06" db="EMBL/GenBank/DDBJ databases">
        <authorList>
            <person name="Kallberg Y."/>
            <person name="Tangrot J."/>
            <person name="Rosling A."/>
        </authorList>
    </citation>
    <scope>NUCLEOTIDE SEQUENCE</scope>
    <source>
        <strain evidence="2">87-6 pot B 2015</strain>
    </source>
</reference>
<sequence>MPELNKHIRERRRPQEYISTDNSENNEMFGLDNQIREHQENLDGNDEIKIRNLKKILDNIVTYRRVANILETSPAFKSHSHISEELRYFSDRLLDASLNLNNLYYKGIRLFTTFDEVIITMMNRILLDSSFKRDDKKYLYDKITYLKIEFQNFQPLFKPTNSSMNLVERHRNKLEASLFNGLRDAEKFVLKNDFGYPSVNVLDSINGREDVRSVKKVLSHLNDTAFYLYKLKQMLMIYEEYLFEVSIKLSSIGIDRDGIFEPSRQDLKYLQNSVEHLKSAHYNFIRKFFHFF</sequence>
<dbReference type="AlphaFoldDB" id="A0A9N9BYS2"/>
<feature type="region of interest" description="Disordered" evidence="1">
    <location>
        <begin position="1"/>
        <end position="27"/>
    </location>
</feature>
<protein>
    <submittedName>
        <fullName evidence="2">4650_t:CDS:1</fullName>
    </submittedName>
</protein>
<name>A0A9N9BYS2_FUNMO</name>
<dbReference type="EMBL" id="CAJVPP010002064">
    <property type="protein sequence ID" value="CAG8585639.1"/>
    <property type="molecule type" value="Genomic_DNA"/>
</dbReference>
<evidence type="ECO:0000313" key="3">
    <source>
        <dbReference type="Proteomes" id="UP000789375"/>
    </source>
</evidence>
<feature type="compositionally biased region" description="Polar residues" evidence="1">
    <location>
        <begin position="17"/>
        <end position="26"/>
    </location>
</feature>
<dbReference type="Proteomes" id="UP000789375">
    <property type="component" value="Unassembled WGS sequence"/>
</dbReference>